<reference evidence="5" key="1">
    <citation type="journal article" date="2020" name="mSystems">
        <title>Genome- and Community-Level Interaction Insights into Carbon Utilization and Element Cycling Functions of Hydrothermarchaeota in Hydrothermal Sediment.</title>
        <authorList>
            <person name="Zhou Z."/>
            <person name="Liu Y."/>
            <person name="Xu W."/>
            <person name="Pan J."/>
            <person name="Luo Z.H."/>
            <person name="Li M."/>
        </authorList>
    </citation>
    <scope>NUCLEOTIDE SEQUENCE [LARGE SCALE GENOMIC DNA]</scope>
    <source>
        <strain evidence="5">SpSt-902</strain>
    </source>
</reference>
<dbReference type="GO" id="GO:0005829">
    <property type="term" value="C:cytosol"/>
    <property type="evidence" value="ECO:0007669"/>
    <property type="project" value="TreeGrafter"/>
</dbReference>
<evidence type="ECO:0000256" key="1">
    <source>
        <dbReference type="ARBA" id="ARBA00005836"/>
    </source>
</evidence>
<dbReference type="AlphaFoldDB" id="A0A7C3LYN2"/>
<gene>
    <name evidence="5" type="ORF">ENX03_08630</name>
</gene>
<dbReference type="SUPFAM" id="SSF111283">
    <property type="entry name" value="Putative modulator of DNA gyrase, PmbA/TldD"/>
    <property type="match status" value="1"/>
</dbReference>
<comment type="caution">
    <text evidence="5">The sequence shown here is derived from an EMBL/GenBank/DDBJ whole genome shotgun (WGS) entry which is preliminary data.</text>
</comment>
<accession>A0A7C3LYN2</accession>
<evidence type="ECO:0000313" key="5">
    <source>
        <dbReference type="EMBL" id="HFT93978.1"/>
    </source>
</evidence>
<dbReference type="InterPro" id="IPR045569">
    <property type="entry name" value="Metalloprtase-TldD/E_C"/>
</dbReference>
<dbReference type="PANTHER" id="PTHR43421">
    <property type="entry name" value="METALLOPROTEASE PMBA"/>
    <property type="match status" value="1"/>
</dbReference>
<dbReference type="EMBL" id="DTMM01000182">
    <property type="protein sequence ID" value="HFT93978.1"/>
    <property type="molecule type" value="Genomic_DNA"/>
</dbReference>
<dbReference type="PANTHER" id="PTHR43421:SF1">
    <property type="entry name" value="METALLOPROTEASE PMBA"/>
    <property type="match status" value="1"/>
</dbReference>
<dbReference type="InterPro" id="IPR047657">
    <property type="entry name" value="PmbA"/>
</dbReference>
<protein>
    <submittedName>
        <fullName evidence="5">Peptidase U62</fullName>
    </submittedName>
</protein>
<dbReference type="InterPro" id="IPR045570">
    <property type="entry name" value="Metalloprtase-TldD/E_cen_dom"/>
</dbReference>
<feature type="domain" description="Metalloprotease TldD/E N-terminal" evidence="2">
    <location>
        <begin position="25"/>
        <end position="89"/>
    </location>
</feature>
<evidence type="ECO:0000259" key="4">
    <source>
        <dbReference type="Pfam" id="PF19290"/>
    </source>
</evidence>
<dbReference type="Pfam" id="PF19289">
    <property type="entry name" value="PmbA_TldD_3rd"/>
    <property type="match status" value="1"/>
</dbReference>
<dbReference type="Pfam" id="PF01523">
    <property type="entry name" value="PmbA_TldD_1st"/>
    <property type="match status" value="1"/>
</dbReference>
<dbReference type="InterPro" id="IPR035068">
    <property type="entry name" value="TldD/PmbA_N"/>
</dbReference>
<organism evidence="5">
    <name type="scientific">Leptospirillum ferriphilum</name>
    <dbReference type="NCBI Taxonomy" id="178606"/>
    <lineage>
        <taxon>Bacteria</taxon>
        <taxon>Pseudomonadati</taxon>
        <taxon>Nitrospirota</taxon>
        <taxon>Nitrospiria</taxon>
        <taxon>Nitrospirales</taxon>
        <taxon>Nitrospiraceae</taxon>
        <taxon>Leptospirillum</taxon>
    </lineage>
</organism>
<proteinExistence type="inferred from homology"/>
<comment type="similarity">
    <text evidence="1">Belongs to the peptidase U62 family.</text>
</comment>
<dbReference type="InterPro" id="IPR036059">
    <property type="entry name" value="TldD/PmbA_sf"/>
</dbReference>
<feature type="domain" description="Metalloprotease TldD/E central" evidence="4">
    <location>
        <begin position="119"/>
        <end position="226"/>
    </location>
</feature>
<dbReference type="Gene3D" id="3.30.2290.10">
    <property type="entry name" value="PmbA/TldD superfamily"/>
    <property type="match status" value="1"/>
</dbReference>
<sequence length="451" mass="49261">MKDSETLDLLSFVIGRARAKGATAADALLVSSDDSVVGVRKGEVEKIHRTRSRGIGLRVFRGHSQAVVSTSDLDRGALENLAREAVEMAGETQPDPFAGLSNPGPGSLPDMHALEIHEDPPRDIPQEERIRMAIEAEKAAFGEDPRIVNSEGAEFQSTVTHVAMVNTEGFSGSYARTLYGVSCSVIAREDDSMERDYWYEQSHYFRNLAHPGDVGRHAGRRAISRLHPRRPQTTTCPVLFDAEVARSLISHLIGGLSGYALYRNATYLKDRENTRVASSGLTIREDPLLKGGFGTRPFDGEGVLSKPKIRVDHGILRTYLFDSYSGKKMGRPTTGNASRSLGDVPHVGISNVLVEPGTRTKDDLIHDMKRGLYVTELIGFGVNQVTGDYSRGAFGFWVENGEIQFPVAEMTIAGNLDEMFQSVLEVGSDIRLRSSISSPSLLIENMRVGGG</sequence>
<dbReference type="Pfam" id="PF19290">
    <property type="entry name" value="PmbA_TldD_2nd"/>
    <property type="match status" value="1"/>
</dbReference>
<evidence type="ECO:0000259" key="3">
    <source>
        <dbReference type="Pfam" id="PF19289"/>
    </source>
</evidence>
<feature type="domain" description="Metalloprotease TldD/E C-terminal" evidence="3">
    <location>
        <begin position="234"/>
        <end position="450"/>
    </location>
</feature>
<dbReference type="GO" id="GO:0008237">
    <property type="term" value="F:metallopeptidase activity"/>
    <property type="evidence" value="ECO:0007669"/>
    <property type="project" value="InterPro"/>
</dbReference>
<dbReference type="InterPro" id="IPR002510">
    <property type="entry name" value="Metalloprtase-TldD/E_N"/>
</dbReference>
<dbReference type="GO" id="GO:0006508">
    <property type="term" value="P:proteolysis"/>
    <property type="evidence" value="ECO:0007669"/>
    <property type="project" value="InterPro"/>
</dbReference>
<name>A0A7C3LYN2_9BACT</name>
<evidence type="ECO:0000259" key="2">
    <source>
        <dbReference type="Pfam" id="PF01523"/>
    </source>
</evidence>